<evidence type="ECO:0000256" key="2">
    <source>
        <dbReference type="SAM" id="MobiDB-lite"/>
    </source>
</evidence>
<dbReference type="PROSITE" id="PS51144">
    <property type="entry name" value="ALPHA_CA_2"/>
    <property type="match status" value="1"/>
</dbReference>
<evidence type="ECO:0000256" key="3">
    <source>
        <dbReference type="SAM" id="Phobius"/>
    </source>
</evidence>
<protein>
    <recommendedName>
        <fullName evidence="4">Alpha-carbonic anhydrase domain-containing protein</fullName>
    </recommendedName>
</protein>
<name>A0A8T2JXV7_9PIPI</name>
<dbReference type="InterPro" id="IPR036398">
    <property type="entry name" value="CA_dom_sf"/>
</dbReference>
<dbReference type="GO" id="GO:0008270">
    <property type="term" value="F:zinc ion binding"/>
    <property type="evidence" value="ECO:0007669"/>
    <property type="project" value="InterPro"/>
</dbReference>
<dbReference type="PANTHER" id="PTHR18952:SF84">
    <property type="entry name" value="CARBONIC ANHYDRASE 14"/>
    <property type="match status" value="1"/>
</dbReference>
<comment type="caution">
    <text evidence="5">The sequence shown here is derived from an EMBL/GenBank/DDBJ whole genome shotgun (WGS) entry which is preliminary data.</text>
</comment>
<dbReference type="AlphaFoldDB" id="A0A8T2JXV7"/>
<evidence type="ECO:0000256" key="1">
    <source>
        <dbReference type="ARBA" id="ARBA00010718"/>
    </source>
</evidence>
<dbReference type="Pfam" id="PF00194">
    <property type="entry name" value="Carb_anhydrase"/>
    <property type="match status" value="1"/>
</dbReference>
<evidence type="ECO:0000313" key="5">
    <source>
        <dbReference type="EMBL" id="KAG8450039.1"/>
    </source>
</evidence>
<dbReference type="InterPro" id="IPR023561">
    <property type="entry name" value="Carbonic_anhydrase_a-class"/>
</dbReference>
<feature type="domain" description="Alpha-carbonic anhydrase" evidence="4">
    <location>
        <begin position="1"/>
        <end position="129"/>
    </location>
</feature>
<reference evidence="5" key="1">
    <citation type="thesis" date="2020" institute="ProQuest LLC" country="789 East Eisenhower Parkway, Ann Arbor, MI, USA">
        <title>Comparative Genomics and Chromosome Evolution.</title>
        <authorList>
            <person name="Mudd A.B."/>
        </authorList>
    </citation>
    <scope>NUCLEOTIDE SEQUENCE</scope>
    <source>
        <strain evidence="5">Female2</strain>
        <tissue evidence="5">Blood</tissue>
    </source>
</reference>
<feature type="compositionally biased region" description="Basic and acidic residues" evidence="2">
    <location>
        <begin position="172"/>
        <end position="181"/>
    </location>
</feature>
<evidence type="ECO:0000313" key="6">
    <source>
        <dbReference type="Proteomes" id="UP000812440"/>
    </source>
</evidence>
<dbReference type="EMBL" id="JAACNH010000003">
    <property type="protein sequence ID" value="KAG8450039.1"/>
    <property type="molecule type" value="Genomic_DNA"/>
</dbReference>
<dbReference type="InterPro" id="IPR001148">
    <property type="entry name" value="CA_dom"/>
</dbReference>
<dbReference type="SMART" id="SM01057">
    <property type="entry name" value="Carb_anhydrase"/>
    <property type="match status" value="1"/>
</dbReference>
<keyword evidence="3" id="KW-0472">Membrane</keyword>
<organism evidence="5 6">
    <name type="scientific">Hymenochirus boettgeri</name>
    <name type="common">Congo dwarf clawed frog</name>
    <dbReference type="NCBI Taxonomy" id="247094"/>
    <lineage>
        <taxon>Eukaryota</taxon>
        <taxon>Metazoa</taxon>
        <taxon>Chordata</taxon>
        <taxon>Craniata</taxon>
        <taxon>Vertebrata</taxon>
        <taxon>Euteleostomi</taxon>
        <taxon>Amphibia</taxon>
        <taxon>Batrachia</taxon>
        <taxon>Anura</taxon>
        <taxon>Pipoidea</taxon>
        <taxon>Pipidae</taxon>
        <taxon>Pipinae</taxon>
        <taxon>Hymenochirus</taxon>
    </lineage>
</organism>
<comment type="similarity">
    <text evidence="1">Belongs to the alpha-carbonic anhydrase family.</text>
</comment>
<dbReference type="GO" id="GO:0005886">
    <property type="term" value="C:plasma membrane"/>
    <property type="evidence" value="ECO:0007669"/>
    <property type="project" value="TreeGrafter"/>
</dbReference>
<keyword evidence="6" id="KW-1185">Reference proteome</keyword>
<dbReference type="PANTHER" id="PTHR18952">
    <property type="entry name" value="CARBONIC ANHYDRASE"/>
    <property type="match status" value="1"/>
</dbReference>
<feature type="compositionally biased region" description="Polar residues" evidence="2">
    <location>
        <begin position="182"/>
        <end position="194"/>
    </location>
</feature>
<sequence length="194" mass="21670">MNKPDGLAVLGIFIEIGATDNPAYGNILRYLDNIRYAGQTMNVPAFNVHYLLPENMEQYFRYQGSLTTPPCYQSVMWTVFSHPVTISKSQLEKLQTTLYSTATNAAPVGLQNNVRETQSVNSRTVYSSFHIHPTLSTGNVGNILAIIFGTFLGIIGIACIIYFIHRKTRKETTGTKQENKVQDLQSTPTEVKTM</sequence>
<keyword evidence="3" id="KW-1133">Transmembrane helix</keyword>
<keyword evidence="3" id="KW-0812">Transmembrane</keyword>
<proteinExistence type="inferred from homology"/>
<dbReference type="Proteomes" id="UP000812440">
    <property type="component" value="Chromosome 8_10"/>
</dbReference>
<feature type="transmembrane region" description="Helical" evidence="3">
    <location>
        <begin position="143"/>
        <end position="164"/>
    </location>
</feature>
<dbReference type="OrthoDB" id="429145at2759"/>
<evidence type="ECO:0000259" key="4">
    <source>
        <dbReference type="PROSITE" id="PS51144"/>
    </source>
</evidence>
<dbReference type="GO" id="GO:0004089">
    <property type="term" value="F:carbonate dehydratase activity"/>
    <property type="evidence" value="ECO:0007669"/>
    <property type="project" value="InterPro"/>
</dbReference>
<dbReference type="SUPFAM" id="SSF51069">
    <property type="entry name" value="Carbonic anhydrase"/>
    <property type="match status" value="1"/>
</dbReference>
<feature type="region of interest" description="Disordered" evidence="2">
    <location>
        <begin position="172"/>
        <end position="194"/>
    </location>
</feature>
<gene>
    <name evidence="5" type="ORF">GDO86_016647</name>
</gene>
<dbReference type="Gene3D" id="3.10.200.10">
    <property type="entry name" value="Alpha carbonic anhydrase"/>
    <property type="match status" value="1"/>
</dbReference>
<accession>A0A8T2JXV7</accession>